<gene>
    <name evidence="2" type="ORF">ATL17_2505</name>
</gene>
<keyword evidence="3" id="KW-1185">Reference proteome</keyword>
<reference evidence="2 3" key="1">
    <citation type="submission" date="2019-03" db="EMBL/GenBank/DDBJ databases">
        <title>Genomic Encyclopedia of Type Strains, Phase III (KMG-III): the genomes of soil and plant-associated and newly described type strains.</title>
        <authorList>
            <person name="Whitman W."/>
        </authorList>
    </citation>
    <scope>NUCLEOTIDE SEQUENCE [LARGE SCALE GENOMIC DNA]</scope>
    <source>
        <strain evidence="2 3">CGMCC 1.7002</strain>
    </source>
</reference>
<comment type="caution">
    <text evidence="2">The sequence shown here is derived from an EMBL/GenBank/DDBJ whole genome shotgun (WGS) entry which is preliminary data.</text>
</comment>
<accession>A0A4R6VQJ2</accession>
<sequence>MKLPNLISFAAVAIWCAALAASSAYSQSYAEQISEAMIFGAGTVVAYQEKCSLTLVDRQTRTQVEQIRKAYVRDHRFVEGYRYGLQAVDMSKYIYGDLVCHALVSVVNADRVEKGFPPLFAELD</sequence>
<protein>
    <submittedName>
        <fullName evidence="2">Uncharacterized protein</fullName>
    </submittedName>
</protein>
<dbReference type="Proteomes" id="UP000295391">
    <property type="component" value="Unassembled WGS sequence"/>
</dbReference>
<dbReference type="OrthoDB" id="9896402at2"/>
<dbReference type="RefSeq" id="WP_133573081.1">
    <property type="nucleotide sequence ID" value="NZ_SNYR01000002.1"/>
</dbReference>
<organism evidence="2 3">
    <name type="scientific">Maritalea mobilis</name>
    <dbReference type="NCBI Taxonomy" id="483324"/>
    <lineage>
        <taxon>Bacteria</taxon>
        <taxon>Pseudomonadati</taxon>
        <taxon>Pseudomonadota</taxon>
        <taxon>Alphaproteobacteria</taxon>
        <taxon>Hyphomicrobiales</taxon>
        <taxon>Devosiaceae</taxon>
        <taxon>Maritalea</taxon>
    </lineage>
</organism>
<evidence type="ECO:0000313" key="3">
    <source>
        <dbReference type="Proteomes" id="UP000295391"/>
    </source>
</evidence>
<keyword evidence="1" id="KW-0732">Signal</keyword>
<name>A0A4R6VQJ2_9HYPH</name>
<dbReference type="AlphaFoldDB" id="A0A4R6VQJ2"/>
<proteinExistence type="predicted"/>
<evidence type="ECO:0000313" key="2">
    <source>
        <dbReference type="EMBL" id="TDQ64486.1"/>
    </source>
</evidence>
<dbReference type="EMBL" id="SNYR01000002">
    <property type="protein sequence ID" value="TDQ64486.1"/>
    <property type="molecule type" value="Genomic_DNA"/>
</dbReference>
<evidence type="ECO:0000256" key="1">
    <source>
        <dbReference type="SAM" id="SignalP"/>
    </source>
</evidence>
<feature type="chain" id="PRO_5020431474" evidence="1">
    <location>
        <begin position="21"/>
        <end position="124"/>
    </location>
</feature>
<feature type="signal peptide" evidence="1">
    <location>
        <begin position="1"/>
        <end position="20"/>
    </location>
</feature>